<dbReference type="InterPro" id="IPR029058">
    <property type="entry name" value="AB_hydrolase_fold"/>
</dbReference>
<dbReference type="PANTHER" id="PTHR43433">
    <property type="entry name" value="HYDROLASE, ALPHA/BETA FOLD FAMILY PROTEIN"/>
    <property type="match status" value="1"/>
</dbReference>
<sequence>MRAVEHTVREGRFRRRRAELVYDDAGEGPLAVYAHGGFVSQAAEDRMGLFDWAPVLDAGQRLVRYDARAHGRSTGDAVDTDYTYPSLADDLLALLDHLCAARPVDAMGASMGCATVLHAAVQAPDRFSRLVLLIPPTAWTTRKTHARDNREWAELIEREGVDAWLAAKRNQPRPTVLADVPELPPTPAARVLPSVLRGLALSDLPSPTAITALSRPSLILAWVDDPGHPLSTAETLARLLPHADLYVSRTRADIRTWGDRIAQYLTQPRP</sequence>
<comment type="caution">
    <text evidence="2">The sequence shown here is derived from an EMBL/GenBank/DDBJ whole genome shotgun (WGS) entry which is preliminary data.</text>
</comment>
<feature type="domain" description="AB hydrolase-1" evidence="1">
    <location>
        <begin position="52"/>
        <end position="139"/>
    </location>
</feature>
<accession>A0ABV9G7T7</accession>
<dbReference type="InterPro" id="IPR000073">
    <property type="entry name" value="AB_hydrolase_1"/>
</dbReference>
<dbReference type="RefSeq" id="WP_381198218.1">
    <property type="nucleotide sequence ID" value="NZ_JBHSFE010000016.1"/>
</dbReference>
<organism evidence="2 3">
    <name type="scientific">Streptomyces maoxianensis</name>
    <dbReference type="NCBI Taxonomy" id="1459942"/>
    <lineage>
        <taxon>Bacteria</taxon>
        <taxon>Bacillati</taxon>
        <taxon>Actinomycetota</taxon>
        <taxon>Actinomycetes</taxon>
        <taxon>Kitasatosporales</taxon>
        <taxon>Streptomycetaceae</taxon>
        <taxon>Streptomyces</taxon>
    </lineage>
</organism>
<evidence type="ECO:0000259" key="1">
    <source>
        <dbReference type="Pfam" id="PF00561"/>
    </source>
</evidence>
<dbReference type="EMBL" id="JBHSFE010000016">
    <property type="protein sequence ID" value="MFC4610335.1"/>
    <property type="molecule type" value="Genomic_DNA"/>
</dbReference>
<proteinExistence type="predicted"/>
<dbReference type="Gene3D" id="3.40.50.1820">
    <property type="entry name" value="alpha/beta hydrolase"/>
    <property type="match status" value="1"/>
</dbReference>
<protein>
    <submittedName>
        <fullName evidence="2">Alpha/beta fold hydrolase</fullName>
    </submittedName>
</protein>
<keyword evidence="3" id="KW-1185">Reference proteome</keyword>
<name>A0ABV9G7T7_9ACTN</name>
<evidence type="ECO:0000313" key="3">
    <source>
        <dbReference type="Proteomes" id="UP001595993"/>
    </source>
</evidence>
<keyword evidence="2" id="KW-0378">Hydrolase</keyword>
<dbReference type="PRINTS" id="PR00111">
    <property type="entry name" value="ABHYDROLASE"/>
</dbReference>
<dbReference type="GO" id="GO:0016787">
    <property type="term" value="F:hydrolase activity"/>
    <property type="evidence" value="ECO:0007669"/>
    <property type="project" value="UniProtKB-KW"/>
</dbReference>
<gene>
    <name evidence="2" type="ORF">ACFO9E_21325</name>
</gene>
<evidence type="ECO:0000313" key="2">
    <source>
        <dbReference type="EMBL" id="MFC4610335.1"/>
    </source>
</evidence>
<dbReference type="PANTHER" id="PTHR43433:SF5">
    <property type="entry name" value="AB HYDROLASE-1 DOMAIN-CONTAINING PROTEIN"/>
    <property type="match status" value="1"/>
</dbReference>
<dbReference type="SUPFAM" id="SSF53474">
    <property type="entry name" value="alpha/beta-Hydrolases"/>
    <property type="match status" value="1"/>
</dbReference>
<reference evidence="3" key="1">
    <citation type="journal article" date="2019" name="Int. J. Syst. Evol. Microbiol.">
        <title>The Global Catalogue of Microorganisms (GCM) 10K type strain sequencing project: providing services to taxonomists for standard genome sequencing and annotation.</title>
        <authorList>
            <consortium name="The Broad Institute Genomics Platform"/>
            <consortium name="The Broad Institute Genome Sequencing Center for Infectious Disease"/>
            <person name="Wu L."/>
            <person name="Ma J."/>
        </authorList>
    </citation>
    <scope>NUCLEOTIDE SEQUENCE [LARGE SCALE GENOMIC DNA]</scope>
    <source>
        <strain evidence="3">CGMCC 4.7139</strain>
    </source>
</reference>
<dbReference type="InterPro" id="IPR050471">
    <property type="entry name" value="AB_hydrolase"/>
</dbReference>
<dbReference type="Proteomes" id="UP001595993">
    <property type="component" value="Unassembled WGS sequence"/>
</dbReference>
<dbReference type="Pfam" id="PF00561">
    <property type="entry name" value="Abhydrolase_1"/>
    <property type="match status" value="1"/>
</dbReference>